<evidence type="ECO:0000256" key="5">
    <source>
        <dbReference type="ARBA" id="ARBA00023004"/>
    </source>
</evidence>
<evidence type="ECO:0000313" key="10">
    <source>
        <dbReference type="Proteomes" id="UP000287853"/>
    </source>
</evidence>
<dbReference type="InterPro" id="IPR051684">
    <property type="entry name" value="Electron_Trans/Redox"/>
</dbReference>
<feature type="domain" description="4Fe-4S ferredoxin-type" evidence="8">
    <location>
        <begin position="317"/>
        <end position="346"/>
    </location>
</feature>
<dbReference type="InterPro" id="IPR017900">
    <property type="entry name" value="4Fe4S_Fe_S_CS"/>
</dbReference>
<keyword evidence="6" id="KW-0411">Iron-sulfur</keyword>
<evidence type="ECO:0000313" key="9">
    <source>
        <dbReference type="EMBL" id="RWX42989.1"/>
    </source>
</evidence>
<dbReference type="EMBL" id="MTKO01000136">
    <property type="protein sequence ID" value="RWX42989.1"/>
    <property type="molecule type" value="Genomic_DNA"/>
</dbReference>
<dbReference type="AlphaFoldDB" id="A0A3S3U652"/>
<feature type="transmembrane region" description="Helical" evidence="7">
    <location>
        <begin position="142"/>
        <end position="163"/>
    </location>
</feature>
<keyword evidence="1" id="KW-0813">Transport</keyword>
<dbReference type="PANTHER" id="PTHR30176">
    <property type="entry name" value="FERREDOXIN-TYPE PROTEIN NAPH"/>
    <property type="match status" value="1"/>
</dbReference>
<gene>
    <name evidence="9" type="ORF">H206_03296</name>
</gene>
<dbReference type="InterPro" id="IPR017896">
    <property type="entry name" value="4Fe4S_Fe-S-bd"/>
</dbReference>
<keyword evidence="7" id="KW-0812">Transmembrane</keyword>
<reference evidence="9 10" key="1">
    <citation type="submission" date="2017-01" db="EMBL/GenBank/DDBJ databases">
        <title>The cable genome- insights into the physiology and evolution of filamentous bacteria capable of sulfide oxidation via long distance electron transfer.</title>
        <authorList>
            <person name="Schreiber L."/>
            <person name="Bjerg J.T."/>
            <person name="Boggild A."/>
            <person name="Van De Vossenberg J."/>
            <person name="Meysman F."/>
            <person name="Nielsen L.P."/>
            <person name="Schramm A."/>
            <person name="Kjeldsen K.U."/>
        </authorList>
    </citation>
    <scope>NUCLEOTIDE SEQUENCE [LARGE SCALE GENOMIC DNA]</scope>
    <source>
        <strain evidence="9">MCF</strain>
    </source>
</reference>
<dbReference type="GO" id="GO:0005886">
    <property type="term" value="C:plasma membrane"/>
    <property type="evidence" value="ECO:0007669"/>
    <property type="project" value="TreeGrafter"/>
</dbReference>
<feature type="transmembrane region" description="Helical" evidence="7">
    <location>
        <begin position="183"/>
        <end position="210"/>
    </location>
</feature>
<accession>A0A3S3U652</accession>
<dbReference type="Gene3D" id="3.30.70.20">
    <property type="match status" value="1"/>
</dbReference>
<feature type="transmembrane region" description="Helical" evidence="7">
    <location>
        <begin position="277"/>
        <end position="294"/>
    </location>
</feature>
<dbReference type="GO" id="GO:0051539">
    <property type="term" value="F:4 iron, 4 sulfur cluster binding"/>
    <property type="evidence" value="ECO:0007669"/>
    <property type="project" value="UniProtKB-KW"/>
</dbReference>
<dbReference type="Pfam" id="PF12801">
    <property type="entry name" value="Fer4_5"/>
    <property type="match status" value="2"/>
</dbReference>
<evidence type="ECO:0000256" key="2">
    <source>
        <dbReference type="ARBA" id="ARBA00022485"/>
    </source>
</evidence>
<dbReference type="Proteomes" id="UP000287853">
    <property type="component" value="Unassembled WGS sequence"/>
</dbReference>
<evidence type="ECO:0000256" key="6">
    <source>
        <dbReference type="ARBA" id="ARBA00023014"/>
    </source>
</evidence>
<organism evidence="9 10">
    <name type="scientific">Candidatus Electrothrix aarhusensis</name>
    <dbReference type="NCBI Taxonomy" id="1859131"/>
    <lineage>
        <taxon>Bacteria</taxon>
        <taxon>Pseudomonadati</taxon>
        <taxon>Thermodesulfobacteriota</taxon>
        <taxon>Desulfobulbia</taxon>
        <taxon>Desulfobulbales</taxon>
        <taxon>Desulfobulbaceae</taxon>
        <taxon>Candidatus Electrothrix</taxon>
    </lineage>
</organism>
<comment type="caution">
    <text evidence="9">The sequence shown here is derived from an EMBL/GenBank/DDBJ whole genome shotgun (WGS) entry which is preliminary data.</text>
</comment>
<protein>
    <submittedName>
        <fullName evidence="9">4Fe-4S binding domain-containing protein</fullName>
    </submittedName>
</protein>
<feature type="transmembrane region" description="Helical" evidence="7">
    <location>
        <begin position="231"/>
        <end position="257"/>
    </location>
</feature>
<name>A0A3S3U652_9BACT</name>
<keyword evidence="4" id="KW-0249">Electron transport</keyword>
<evidence type="ECO:0000256" key="7">
    <source>
        <dbReference type="SAM" id="Phobius"/>
    </source>
</evidence>
<proteinExistence type="predicted"/>
<evidence type="ECO:0000256" key="4">
    <source>
        <dbReference type="ARBA" id="ARBA00022982"/>
    </source>
</evidence>
<keyword evidence="7" id="KW-0472">Membrane</keyword>
<dbReference type="PROSITE" id="PS51379">
    <property type="entry name" value="4FE4S_FER_2"/>
    <property type="match status" value="1"/>
</dbReference>
<feature type="transmembrane region" description="Helical" evidence="7">
    <location>
        <begin position="112"/>
        <end position="130"/>
    </location>
</feature>
<keyword evidence="3" id="KW-0479">Metal-binding</keyword>
<evidence type="ECO:0000256" key="3">
    <source>
        <dbReference type="ARBA" id="ARBA00022723"/>
    </source>
</evidence>
<keyword evidence="10" id="KW-1185">Reference proteome</keyword>
<sequence length="354" mass="39617">MNAKARVILLLGLLLITVIGTSHVSTKIWGGKPEQLPDDIELIFSLEMSIKDFGSKNNIPGPVLKKVFQLKQKQDLDKKIAETGIAAADIEREIKKAVALQEEHQSKNWVKIPLKFGLWFAFLGLCFYLIRKGKITPKTRKVLYLAAVLIFGVILGADPGAMGTVKDAIALYGAKGVIFKPRMIAMIVFFLLVLLANKFICGWGCQIGTLQDLIFRLNRNRKDSKGILPQFKLPFLLTNSIRIAFFAAFTVVAFTWATDIIDPVDPFKIFKPAMIKPLGWFFVIGILILSLFVYRPWCQLFCPFGLVGWLIEKISVFKVKVNYDTCVACEACAKACPSTAMEAILTQVRRNDSH</sequence>
<dbReference type="PROSITE" id="PS00198">
    <property type="entry name" value="4FE4S_FER_1"/>
    <property type="match status" value="1"/>
</dbReference>
<dbReference type="PANTHER" id="PTHR30176:SF3">
    <property type="entry name" value="FERREDOXIN-TYPE PROTEIN NAPH"/>
    <property type="match status" value="1"/>
</dbReference>
<dbReference type="SUPFAM" id="SSF54862">
    <property type="entry name" value="4Fe-4S ferredoxins"/>
    <property type="match status" value="1"/>
</dbReference>
<keyword evidence="5" id="KW-0408">Iron</keyword>
<dbReference type="GO" id="GO:0046872">
    <property type="term" value="F:metal ion binding"/>
    <property type="evidence" value="ECO:0007669"/>
    <property type="project" value="UniProtKB-KW"/>
</dbReference>
<keyword evidence="7" id="KW-1133">Transmembrane helix</keyword>
<keyword evidence="2" id="KW-0004">4Fe-4S</keyword>
<evidence type="ECO:0000256" key="1">
    <source>
        <dbReference type="ARBA" id="ARBA00022448"/>
    </source>
</evidence>
<evidence type="ECO:0000259" key="8">
    <source>
        <dbReference type="PROSITE" id="PS51379"/>
    </source>
</evidence>